<reference evidence="7 8" key="1">
    <citation type="submission" date="2019-04" db="EMBL/GenBank/DDBJ databases">
        <authorList>
            <person name="Li M."/>
            <person name="Gao C."/>
        </authorList>
    </citation>
    <scope>NUCLEOTIDE SEQUENCE [LARGE SCALE GENOMIC DNA]</scope>
    <source>
        <strain evidence="7 8">BGMRC 2031</strain>
    </source>
</reference>
<organism evidence="7 8">
    <name type="scientific">Martelella alba</name>
    <dbReference type="NCBI Taxonomy" id="2590451"/>
    <lineage>
        <taxon>Bacteria</taxon>
        <taxon>Pseudomonadati</taxon>
        <taxon>Pseudomonadota</taxon>
        <taxon>Alphaproteobacteria</taxon>
        <taxon>Hyphomicrobiales</taxon>
        <taxon>Aurantimonadaceae</taxon>
        <taxon>Martelella</taxon>
    </lineage>
</organism>
<comment type="similarity">
    <text evidence="2">Belongs to the N-acetylmuramoyl-L-alanine amidase 2 family.</text>
</comment>
<name>A0ABY2SNR8_9HYPH</name>
<evidence type="ECO:0000256" key="3">
    <source>
        <dbReference type="ARBA" id="ARBA00011901"/>
    </source>
</evidence>
<proteinExistence type="inferred from homology"/>
<protein>
    <recommendedName>
        <fullName evidence="3">N-acetylmuramoyl-L-alanine amidase</fullName>
        <ecNumber evidence="3">3.5.1.28</ecNumber>
    </recommendedName>
</protein>
<dbReference type="SMART" id="SM00644">
    <property type="entry name" value="Ami_2"/>
    <property type="match status" value="1"/>
</dbReference>
<dbReference type="Gene3D" id="1.10.101.10">
    <property type="entry name" value="PGBD-like superfamily/PGBD"/>
    <property type="match status" value="1"/>
</dbReference>
<gene>
    <name evidence="7" type="ORF">FCN80_06145</name>
</gene>
<evidence type="ECO:0000259" key="6">
    <source>
        <dbReference type="SMART" id="SM00644"/>
    </source>
</evidence>
<dbReference type="InterPro" id="IPR002502">
    <property type="entry name" value="Amidase_domain"/>
</dbReference>
<dbReference type="InterPro" id="IPR036505">
    <property type="entry name" value="Amidase/PGRP_sf"/>
</dbReference>
<dbReference type="PANTHER" id="PTHR30417">
    <property type="entry name" value="N-ACETYLMURAMOYL-L-ALANINE AMIDASE AMID"/>
    <property type="match status" value="1"/>
</dbReference>
<evidence type="ECO:0000256" key="1">
    <source>
        <dbReference type="ARBA" id="ARBA00001561"/>
    </source>
</evidence>
<evidence type="ECO:0000313" key="8">
    <source>
        <dbReference type="Proteomes" id="UP000305202"/>
    </source>
</evidence>
<evidence type="ECO:0000256" key="4">
    <source>
        <dbReference type="ARBA" id="ARBA00022801"/>
    </source>
</evidence>
<dbReference type="EC" id="3.5.1.28" evidence="3"/>
<dbReference type="InterPro" id="IPR051206">
    <property type="entry name" value="NAMLAA_amidase_2"/>
</dbReference>
<evidence type="ECO:0000313" key="7">
    <source>
        <dbReference type="EMBL" id="TKI07463.1"/>
    </source>
</evidence>
<dbReference type="Pfam" id="PF01510">
    <property type="entry name" value="Amidase_2"/>
    <property type="match status" value="1"/>
</dbReference>
<dbReference type="SUPFAM" id="SSF47090">
    <property type="entry name" value="PGBD-like"/>
    <property type="match status" value="1"/>
</dbReference>
<dbReference type="Gene3D" id="3.40.80.10">
    <property type="entry name" value="Peptidoglycan recognition protein-like"/>
    <property type="match status" value="1"/>
</dbReference>
<feature type="domain" description="N-acetylmuramoyl-L-alanine amidase" evidence="6">
    <location>
        <begin position="68"/>
        <end position="214"/>
    </location>
</feature>
<dbReference type="InterPro" id="IPR036366">
    <property type="entry name" value="PGBDSf"/>
</dbReference>
<keyword evidence="4" id="KW-0378">Hydrolase</keyword>
<evidence type="ECO:0000256" key="5">
    <source>
        <dbReference type="ARBA" id="ARBA00023316"/>
    </source>
</evidence>
<comment type="caution">
    <text evidence="7">The sequence shown here is derived from an EMBL/GenBank/DDBJ whole genome shotgun (WGS) entry which is preliminary data.</text>
</comment>
<dbReference type="InterPro" id="IPR036365">
    <property type="entry name" value="PGBD-like_sf"/>
</dbReference>
<dbReference type="SUPFAM" id="SSF55846">
    <property type="entry name" value="N-acetylmuramoyl-L-alanine amidase-like"/>
    <property type="match status" value="1"/>
</dbReference>
<comment type="catalytic activity">
    <reaction evidence="1">
        <text>Hydrolyzes the link between N-acetylmuramoyl residues and L-amino acid residues in certain cell-wall glycopeptides.</text>
        <dbReference type="EC" id="3.5.1.28"/>
    </reaction>
</comment>
<keyword evidence="8" id="KW-1185">Reference proteome</keyword>
<dbReference type="PANTHER" id="PTHR30417:SF1">
    <property type="entry name" value="N-ACETYLMURAMOYL-L-ALANINE AMIDASE AMID"/>
    <property type="match status" value="1"/>
</dbReference>
<dbReference type="Proteomes" id="UP000305202">
    <property type="component" value="Unassembled WGS sequence"/>
</dbReference>
<keyword evidence="5" id="KW-0961">Cell wall biogenesis/degradation</keyword>
<sequence>MRDAPRQGRSRRGGADIRQRGDGRLYNGIGAGLVRLLVPGGYWRFVLLCLCCAGCQSDTQQAIAYRLDDSYRAAGVDERIHFLVLHYTAEDFDGSLATLTAGGVSAHYLVPLANGSDHRVPRVYRLVDESRRAWHAGESGWRGRSRLNDTSIGIEIENAGYRRGLTGFRAAPYPPEQIAVVIALCRDIINRYHIAPYNVVGHSDIAWRRKQDPGPLFPWRQLAEAGVGVWPKRQRVIYYLAGRAPHAAVPMAGILERMARYGYDVTPGMSEALQQRAVAAFQMHFRPGDFRGRPDAETEAILDALLEVAPADGGGG</sequence>
<dbReference type="CDD" id="cd06583">
    <property type="entry name" value="PGRP"/>
    <property type="match status" value="1"/>
</dbReference>
<accession>A0ABY2SNR8</accession>
<dbReference type="EMBL" id="SZPQ01000004">
    <property type="protein sequence ID" value="TKI07463.1"/>
    <property type="molecule type" value="Genomic_DNA"/>
</dbReference>
<evidence type="ECO:0000256" key="2">
    <source>
        <dbReference type="ARBA" id="ARBA00007553"/>
    </source>
</evidence>